<dbReference type="InterPro" id="IPR040353">
    <property type="entry name" value="FLX/FLX-like"/>
</dbReference>
<dbReference type="PANTHER" id="PTHR33405">
    <property type="entry name" value="PROTEIN FLX-LIKE 2"/>
    <property type="match status" value="1"/>
</dbReference>
<feature type="region of interest" description="Disordered" evidence="6">
    <location>
        <begin position="17"/>
        <end position="36"/>
    </location>
</feature>
<dbReference type="EMBL" id="BKCP01004583">
    <property type="protein sequence ID" value="GER32317.1"/>
    <property type="molecule type" value="Genomic_DNA"/>
</dbReference>
<keyword evidence="3" id="KW-0221">Differentiation</keyword>
<dbReference type="AlphaFoldDB" id="A0A5A7PJ13"/>
<proteinExistence type="inferred from homology"/>
<dbReference type="Proteomes" id="UP000325081">
    <property type="component" value="Unassembled WGS sequence"/>
</dbReference>
<organism evidence="7 8">
    <name type="scientific">Striga asiatica</name>
    <name type="common">Asiatic witchweed</name>
    <name type="synonym">Buchnera asiatica</name>
    <dbReference type="NCBI Taxonomy" id="4170"/>
    <lineage>
        <taxon>Eukaryota</taxon>
        <taxon>Viridiplantae</taxon>
        <taxon>Streptophyta</taxon>
        <taxon>Embryophyta</taxon>
        <taxon>Tracheophyta</taxon>
        <taxon>Spermatophyta</taxon>
        <taxon>Magnoliopsida</taxon>
        <taxon>eudicotyledons</taxon>
        <taxon>Gunneridae</taxon>
        <taxon>Pentapetalae</taxon>
        <taxon>asterids</taxon>
        <taxon>lamiids</taxon>
        <taxon>Lamiales</taxon>
        <taxon>Orobanchaceae</taxon>
        <taxon>Buchnereae</taxon>
        <taxon>Striga</taxon>
    </lineage>
</organism>
<protein>
    <submittedName>
        <fullName evidence="7">Structural maintenance of chromosomes domain-containing protein</fullName>
    </submittedName>
</protein>
<accession>A0A5A7PJ13</accession>
<evidence type="ECO:0000256" key="3">
    <source>
        <dbReference type="ARBA" id="ARBA00022782"/>
    </source>
</evidence>
<dbReference type="GO" id="GO:0009908">
    <property type="term" value="P:flower development"/>
    <property type="evidence" value="ECO:0007669"/>
    <property type="project" value="UniProtKB-KW"/>
</dbReference>
<name>A0A5A7PJ13_STRAF</name>
<keyword evidence="4" id="KW-0175">Coiled coil</keyword>
<evidence type="ECO:0000256" key="5">
    <source>
        <dbReference type="ARBA" id="ARBA00023089"/>
    </source>
</evidence>
<comment type="similarity">
    <text evidence="1">Belongs to the FLX family.</text>
</comment>
<dbReference type="GO" id="GO:0030154">
    <property type="term" value="P:cell differentiation"/>
    <property type="evidence" value="ECO:0007669"/>
    <property type="project" value="UniProtKB-KW"/>
</dbReference>
<keyword evidence="8" id="KW-1185">Reference proteome</keyword>
<evidence type="ECO:0000256" key="4">
    <source>
        <dbReference type="ARBA" id="ARBA00023054"/>
    </source>
</evidence>
<keyword evidence="2" id="KW-0217">Developmental protein</keyword>
<dbReference type="PANTHER" id="PTHR33405:SF17">
    <property type="entry name" value="PROTEIN FLC EXPRESSOR"/>
    <property type="match status" value="1"/>
</dbReference>
<evidence type="ECO:0000256" key="1">
    <source>
        <dbReference type="ARBA" id="ARBA00005405"/>
    </source>
</evidence>
<gene>
    <name evidence="7" type="ORF">STAS_08376</name>
</gene>
<evidence type="ECO:0000256" key="2">
    <source>
        <dbReference type="ARBA" id="ARBA00022473"/>
    </source>
</evidence>
<reference evidence="8" key="1">
    <citation type="journal article" date="2019" name="Curr. Biol.">
        <title>Genome Sequence of Striga asiatica Provides Insight into the Evolution of Plant Parasitism.</title>
        <authorList>
            <person name="Yoshida S."/>
            <person name="Kim S."/>
            <person name="Wafula E.K."/>
            <person name="Tanskanen J."/>
            <person name="Kim Y.M."/>
            <person name="Honaas L."/>
            <person name="Yang Z."/>
            <person name="Spallek T."/>
            <person name="Conn C.E."/>
            <person name="Ichihashi Y."/>
            <person name="Cheong K."/>
            <person name="Cui S."/>
            <person name="Der J.P."/>
            <person name="Gundlach H."/>
            <person name="Jiao Y."/>
            <person name="Hori C."/>
            <person name="Ishida J.K."/>
            <person name="Kasahara H."/>
            <person name="Kiba T."/>
            <person name="Kim M.S."/>
            <person name="Koo N."/>
            <person name="Laohavisit A."/>
            <person name="Lee Y.H."/>
            <person name="Lumba S."/>
            <person name="McCourt P."/>
            <person name="Mortimer J.C."/>
            <person name="Mutuku J.M."/>
            <person name="Nomura T."/>
            <person name="Sasaki-Sekimoto Y."/>
            <person name="Seto Y."/>
            <person name="Wang Y."/>
            <person name="Wakatake T."/>
            <person name="Sakakibara H."/>
            <person name="Demura T."/>
            <person name="Yamaguchi S."/>
            <person name="Yoneyama K."/>
            <person name="Manabe R.I."/>
            <person name="Nelson D.C."/>
            <person name="Schulman A.H."/>
            <person name="Timko M.P."/>
            <person name="dePamphilis C.W."/>
            <person name="Choi D."/>
            <person name="Shirasu K."/>
        </authorList>
    </citation>
    <scope>NUCLEOTIDE SEQUENCE [LARGE SCALE GENOMIC DNA]</scope>
    <source>
        <strain evidence="8">cv. UVA1</strain>
    </source>
</reference>
<evidence type="ECO:0000313" key="7">
    <source>
        <dbReference type="EMBL" id="GER32317.1"/>
    </source>
</evidence>
<comment type="caution">
    <text evidence="7">The sequence shown here is derived from an EMBL/GenBank/DDBJ whole genome shotgun (WGS) entry which is preliminary data.</text>
</comment>
<keyword evidence="5" id="KW-0287">Flowering</keyword>
<evidence type="ECO:0000313" key="8">
    <source>
        <dbReference type="Proteomes" id="UP000325081"/>
    </source>
</evidence>
<evidence type="ECO:0000256" key="6">
    <source>
        <dbReference type="SAM" id="MobiDB-lite"/>
    </source>
</evidence>
<sequence>MVKINLQYASAHVAIKQDAAAERHQPPPPSGRVATPNREVYDHSHKIEVEARSLDRLATDLNHTRVAIDELRSERNGRMENLMGIQLGREAIELVREMHATNFQIGRAMEKHMVAMTREAEKLCYELANAERRAMAMVAILGLNRVLDSICRY</sequence>